<dbReference type="Pfam" id="PF00576">
    <property type="entry name" value="Transthyretin"/>
    <property type="match status" value="1"/>
</dbReference>
<protein>
    <recommendedName>
        <fullName evidence="7">5-hydroxyisourate hydrolase</fullName>
        <shortName evidence="7">HIU hydrolase</shortName>
        <shortName evidence="7">HIUHase</shortName>
        <ecNumber evidence="7">3.5.2.17</ecNumber>
    </recommendedName>
</protein>
<evidence type="ECO:0000256" key="5">
    <source>
        <dbReference type="ARBA" id="ARBA00022631"/>
    </source>
</evidence>
<dbReference type="GO" id="GO:0033971">
    <property type="term" value="F:hydroxyisourate hydrolase activity"/>
    <property type="evidence" value="ECO:0007669"/>
    <property type="project" value="UniProtKB-EC"/>
</dbReference>
<dbReference type="InterPro" id="IPR023416">
    <property type="entry name" value="Transthyretin/HIU_hydrolase_d"/>
</dbReference>
<keyword evidence="6 7" id="KW-0378">Hydrolase</keyword>
<dbReference type="PROSITE" id="PS00769">
    <property type="entry name" value="TRANSTHYRETIN_2"/>
    <property type="match status" value="1"/>
</dbReference>
<dbReference type="SUPFAM" id="SSF49472">
    <property type="entry name" value="Transthyretin (synonym: prealbumin)"/>
    <property type="match status" value="1"/>
</dbReference>
<dbReference type="Gene3D" id="2.60.40.180">
    <property type="entry name" value="Transthyretin/hydroxyisourate hydrolase domain"/>
    <property type="match status" value="1"/>
</dbReference>
<dbReference type="PROSITE" id="PS00768">
    <property type="entry name" value="TRANSTHYRETIN_1"/>
    <property type="match status" value="1"/>
</dbReference>
<dbReference type="RefSeq" id="WP_313873877.1">
    <property type="nucleotide sequence ID" value="NZ_JAVBIK010000001.1"/>
</dbReference>
<evidence type="ECO:0000256" key="3">
    <source>
        <dbReference type="ARBA" id="ARBA00009850"/>
    </source>
</evidence>
<proteinExistence type="inferred from homology"/>
<dbReference type="PANTHER" id="PTHR10395">
    <property type="entry name" value="URICASE AND TRANSTHYRETIN-RELATED"/>
    <property type="match status" value="1"/>
</dbReference>
<evidence type="ECO:0000256" key="1">
    <source>
        <dbReference type="ARBA" id="ARBA00001043"/>
    </source>
</evidence>
<evidence type="ECO:0000256" key="7">
    <source>
        <dbReference type="RuleBase" id="RU361270"/>
    </source>
</evidence>
<comment type="subunit">
    <text evidence="4 7">Homotetramer.</text>
</comment>
<dbReference type="PRINTS" id="PR00189">
    <property type="entry name" value="TRNSTHYRETIN"/>
</dbReference>
<dbReference type="InterPro" id="IPR000895">
    <property type="entry name" value="Transthyretin/HIU_hydrolase"/>
</dbReference>
<dbReference type="PANTHER" id="PTHR10395:SF7">
    <property type="entry name" value="5-HYDROXYISOURATE HYDROLASE"/>
    <property type="match status" value="1"/>
</dbReference>
<keyword evidence="5 7" id="KW-0659">Purine metabolism</keyword>
<keyword evidence="10" id="KW-1185">Reference proteome</keyword>
<feature type="domain" description="Transthyretin/hydroxyisourate hydrolase" evidence="8">
    <location>
        <begin position="3"/>
        <end position="120"/>
    </location>
</feature>
<evidence type="ECO:0000256" key="6">
    <source>
        <dbReference type="ARBA" id="ARBA00022801"/>
    </source>
</evidence>
<organism evidence="9 10">
    <name type="scientific">Rhodoferax potami</name>
    <dbReference type="NCBI Taxonomy" id="3068338"/>
    <lineage>
        <taxon>Bacteria</taxon>
        <taxon>Pseudomonadati</taxon>
        <taxon>Pseudomonadota</taxon>
        <taxon>Betaproteobacteria</taxon>
        <taxon>Burkholderiales</taxon>
        <taxon>Comamonadaceae</taxon>
        <taxon>Rhodoferax</taxon>
    </lineage>
</organism>
<accession>A0ABU3KJY9</accession>
<comment type="catalytic activity">
    <reaction evidence="1 7">
        <text>5-hydroxyisourate + H2O = 5-hydroxy-2-oxo-4-ureido-2,5-dihydro-1H-imidazole-5-carboxylate + H(+)</text>
        <dbReference type="Rhea" id="RHEA:23736"/>
        <dbReference type="ChEBI" id="CHEBI:15377"/>
        <dbReference type="ChEBI" id="CHEBI:15378"/>
        <dbReference type="ChEBI" id="CHEBI:18072"/>
        <dbReference type="ChEBI" id="CHEBI:58639"/>
        <dbReference type="EC" id="3.5.2.17"/>
    </reaction>
</comment>
<comment type="caution">
    <text evidence="9">The sequence shown here is derived from an EMBL/GenBank/DDBJ whole genome shotgun (WGS) entry which is preliminary data.</text>
</comment>
<dbReference type="InterPro" id="IPR023419">
    <property type="entry name" value="Transthyretin_CS"/>
</dbReference>
<dbReference type="InterPro" id="IPR023418">
    <property type="entry name" value="Thyroxine_BS"/>
</dbReference>
<comment type="similarity">
    <text evidence="3 7">Belongs to the transthyretin family. 5-hydroxyisourate hydrolase subfamily.</text>
</comment>
<dbReference type="NCBIfam" id="TIGR02962">
    <property type="entry name" value="hdxy_isourate"/>
    <property type="match status" value="1"/>
</dbReference>
<comment type="function">
    <text evidence="2">Catalyzes the hydrolysis of 5-hydroxyisourate (HIU) to 2-oxo-4-hydroxy-4-carboxy-5-ureidoimidazoline (OHCU).</text>
</comment>
<dbReference type="InterPro" id="IPR014306">
    <property type="entry name" value="Hydroxyisourate_hydrolase"/>
</dbReference>
<reference evidence="9 10" key="1">
    <citation type="submission" date="2023-08" db="EMBL/GenBank/DDBJ databases">
        <title>Rhodoferax potami sp. nov. and Rhodoferax mekongensis sp. nov., isolated from the Mekong River in Thailand.</title>
        <authorList>
            <person name="Kitikhun S."/>
            <person name="Charoenyingcharoen P."/>
            <person name="Siriarchawattana P."/>
            <person name="Likhitrattanapisal S."/>
            <person name="Nilsakha T."/>
            <person name="Chanpet A."/>
            <person name="Rattanawaree P."/>
            <person name="Ingsriswang S."/>
        </authorList>
    </citation>
    <scope>NUCLEOTIDE SEQUENCE [LARGE SCALE GENOMIC DNA]</scope>
    <source>
        <strain evidence="9 10">TBRC 17660</strain>
    </source>
</reference>
<gene>
    <name evidence="9" type="primary">uraH</name>
    <name evidence="9" type="ORF">RAE19_05005</name>
</gene>
<dbReference type="InterPro" id="IPR036817">
    <property type="entry name" value="Transthyretin/HIU_hydrolase_sf"/>
</dbReference>
<evidence type="ECO:0000256" key="4">
    <source>
        <dbReference type="ARBA" id="ARBA00011881"/>
    </source>
</evidence>
<dbReference type="CDD" id="cd05822">
    <property type="entry name" value="TLP_HIUase"/>
    <property type="match status" value="1"/>
</dbReference>
<dbReference type="Proteomes" id="UP001321700">
    <property type="component" value="Unassembled WGS sequence"/>
</dbReference>
<sequence>MGLSTHVLDTMHGTPASGMSVALYTTQTTTQGEVATLVKSFVLNADGRNPDGPLYDNASLQKGTYRLVFDVAGYFKARGVALPEPNFLNRVALDFGVAHADQHYHVPLLVSPWSYSTYRGS</sequence>
<evidence type="ECO:0000256" key="2">
    <source>
        <dbReference type="ARBA" id="ARBA00002704"/>
    </source>
</evidence>
<evidence type="ECO:0000313" key="10">
    <source>
        <dbReference type="Proteomes" id="UP001321700"/>
    </source>
</evidence>
<evidence type="ECO:0000313" key="9">
    <source>
        <dbReference type="EMBL" id="MDT7518096.1"/>
    </source>
</evidence>
<evidence type="ECO:0000259" key="8">
    <source>
        <dbReference type="Pfam" id="PF00576"/>
    </source>
</evidence>
<dbReference type="EC" id="3.5.2.17" evidence="7"/>
<dbReference type="EMBL" id="JAVBIK010000001">
    <property type="protein sequence ID" value="MDT7518096.1"/>
    <property type="molecule type" value="Genomic_DNA"/>
</dbReference>
<name>A0ABU3KJY9_9BURK</name>